<dbReference type="Pfam" id="PF07690">
    <property type="entry name" value="MFS_1"/>
    <property type="match status" value="1"/>
</dbReference>
<dbReference type="InterPro" id="IPR050382">
    <property type="entry name" value="MFS_Na/Anion_cotransporter"/>
</dbReference>
<evidence type="ECO:0000256" key="7">
    <source>
        <dbReference type="SAM" id="MobiDB-lite"/>
    </source>
</evidence>
<feature type="transmembrane region" description="Helical" evidence="8">
    <location>
        <begin position="409"/>
        <end position="430"/>
    </location>
</feature>
<dbReference type="GO" id="GO:0015293">
    <property type="term" value="F:symporter activity"/>
    <property type="evidence" value="ECO:0007669"/>
    <property type="project" value="UniProtKB-KW"/>
</dbReference>
<feature type="transmembrane region" description="Helical" evidence="8">
    <location>
        <begin position="442"/>
        <end position="466"/>
    </location>
</feature>
<feature type="transmembrane region" description="Helical" evidence="8">
    <location>
        <begin position="383"/>
        <end position="403"/>
    </location>
</feature>
<evidence type="ECO:0000256" key="5">
    <source>
        <dbReference type="ARBA" id="ARBA00022989"/>
    </source>
</evidence>
<feature type="transmembrane region" description="Helical" evidence="8">
    <location>
        <begin position="478"/>
        <end position="496"/>
    </location>
</feature>
<feature type="transmembrane region" description="Helical" evidence="8">
    <location>
        <begin position="307"/>
        <end position="326"/>
    </location>
</feature>
<dbReference type="FunFam" id="1.20.1250.20:FF:000003">
    <property type="entry name" value="Solute carrier family 17 member 3"/>
    <property type="match status" value="1"/>
</dbReference>
<dbReference type="Gene3D" id="1.20.1250.20">
    <property type="entry name" value="MFS general substrate transporter like domains"/>
    <property type="match status" value="2"/>
</dbReference>
<feature type="transmembrane region" description="Helical" evidence="8">
    <location>
        <begin position="220"/>
        <end position="238"/>
    </location>
</feature>
<comment type="caution">
    <text evidence="10">The sequence shown here is derived from an EMBL/GenBank/DDBJ whole genome shotgun (WGS) entry which is preliminary data.</text>
</comment>
<evidence type="ECO:0000256" key="8">
    <source>
        <dbReference type="SAM" id="Phobius"/>
    </source>
</evidence>
<evidence type="ECO:0000256" key="6">
    <source>
        <dbReference type="ARBA" id="ARBA00023136"/>
    </source>
</evidence>
<keyword evidence="2" id="KW-0813">Transport</keyword>
<feature type="region of interest" description="Disordered" evidence="7">
    <location>
        <begin position="81"/>
        <end position="108"/>
    </location>
</feature>
<dbReference type="PROSITE" id="PS50850">
    <property type="entry name" value="MFS"/>
    <property type="match status" value="1"/>
</dbReference>
<dbReference type="AlphaFoldDB" id="A0A6L2PFJ7"/>
<dbReference type="InParanoid" id="A0A6L2PFJ7"/>
<dbReference type="FunCoup" id="A0A6L2PFJ7">
    <property type="interactions" value="81"/>
</dbReference>
<evidence type="ECO:0000256" key="1">
    <source>
        <dbReference type="ARBA" id="ARBA00004141"/>
    </source>
</evidence>
<comment type="subcellular location">
    <subcellularLocation>
        <location evidence="1">Membrane</location>
        <topology evidence="1">Multi-pass membrane protein</topology>
    </subcellularLocation>
</comment>
<dbReference type="Proteomes" id="UP000502823">
    <property type="component" value="Unassembled WGS sequence"/>
</dbReference>
<keyword evidence="11" id="KW-1185">Reference proteome</keyword>
<organism evidence="10 11">
    <name type="scientific">Coptotermes formosanus</name>
    <name type="common">Formosan subterranean termite</name>
    <dbReference type="NCBI Taxonomy" id="36987"/>
    <lineage>
        <taxon>Eukaryota</taxon>
        <taxon>Metazoa</taxon>
        <taxon>Ecdysozoa</taxon>
        <taxon>Arthropoda</taxon>
        <taxon>Hexapoda</taxon>
        <taxon>Insecta</taxon>
        <taxon>Pterygota</taxon>
        <taxon>Neoptera</taxon>
        <taxon>Polyneoptera</taxon>
        <taxon>Dictyoptera</taxon>
        <taxon>Blattodea</taxon>
        <taxon>Blattoidea</taxon>
        <taxon>Termitoidae</taxon>
        <taxon>Rhinotermitidae</taxon>
        <taxon>Coptotermes</taxon>
    </lineage>
</organism>
<evidence type="ECO:0000313" key="10">
    <source>
        <dbReference type="EMBL" id="GFG31321.1"/>
    </source>
</evidence>
<reference evidence="11" key="1">
    <citation type="submission" date="2020-01" db="EMBL/GenBank/DDBJ databases">
        <title>Draft genome sequence of the Termite Coptotermes fromosanus.</title>
        <authorList>
            <person name="Itakura S."/>
            <person name="Yosikawa Y."/>
            <person name="Umezawa K."/>
        </authorList>
    </citation>
    <scope>NUCLEOTIDE SEQUENCE [LARGE SCALE GENOMIC DNA]</scope>
</reference>
<protein>
    <recommendedName>
        <fullName evidence="9">Major facilitator superfamily (MFS) profile domain-containing protein</fullName>
    </recommendedName>
</protein>
<proteinExistence type="predicted"/>
<evidence type="ECO:0000256" key="4">
    <source>
        <dbReference type="ARBA" id="ARBA00022847"/>
    </source>
</evidence>
<dbReference type="EMBL" id="BLKM01000294">
    <property type="protein sequence ID" value="GFG31321.1"/>
    <property type="molecule type" value="Genomic_DNA"/>
</dbReference>
<evidence type="ECO:0000259" key="9">
    <source>
        <dbReference type="PROSITE" id="PS50850"/>
    </source>
</evidence>
<keyword evidence="6 8" id="KW-0472">Membrane</keyword>
<feature type="transmembrane region" description="Helical" evidence="8">
    <location>
        <begin position="48"/>
        <end position="72"/>
    </location>
</feature>
<keyword evidence="5 8" id="KW-1133">Transmembrane helix</keyword>
<evidence type="ECO:0000313" key="11">
    <source>
        <dbReference type="Proteomes" id="UP000502823"/>
    </source>
</evidence>
<name>A0A6L2PFJ7_COPFO</name>
<sequence>MAMNWHVFACVPNSIDNKVFVLTAIQSTSYITGFVADRLSCRQVLNMMVILGFMFNYMLRVNLTIAIVAMVVPGNKTDTPNSSATVSECSGSTLPPSNATLLSDAPTQSPEIPDGLRFQWDEYEQNMILGCFFWGYVLTELPGGRLAEVIGGHRVFGYSMLSASILTLLTPLAARLDYLAVVVLRVLLGLMLGATWPAIHPMTARWIPPTERSKFMSNMMASSLGAAITMPVCGYLIASVGWESVFYVTGVVGLVWSVAWFFVVFDSPAQHPRISQEERLYIESAIGEATSHGKGHRVPWVSILKSPCVWAIISTHGASVFGYFTVVNQLPTYMKHILRFNIKANGLLSSLPYLGKYVFAVLTSALADYCLRTDRLSRTATRKIFTAFALTVPSVTMIGQMFLGCDQVASVTFFTVALTVNGAVCGGYLGNGLDIAPNFSGTIFGMANTLSSLGGFLSSLMVGMLTQDNQTYAQWRKVFGIVAGTYAGGAIIYTVFGTGELQPWNNVQKKTDSDKNEVEAEKIPLRNNNV</sequence>
<dbReference type="SUPFAM" id="SSF103473">
    <property type="entry name" value="MFS general substrate transporter"/>
    <property type="match status" value="1"/>
</dbReference>
<dbReference type="PANTHER" id="PTHR11662:SF411">
    <property type="entry name" value="GH05102P"/>
    <property type="match status" value="1"/>
</dbReference>
<feature type="transmembrane region" description="Helical" evidence="8">
    <location>
        <begin position="244"/>
        <end position="265"/>
    </location>
</feature>
<gene>
    <name evidence="10" type="ORF">Cfor_12882</name>
</gene>
<evidence type="ECO:0000256" key="2">
    <source>
        <dbReference type="ARBA" id="ARBA00022448"/>
    </source>
</evidence>
<dbReference type="InterPro" id="IPR011701">
    <property type="entry name" value="MFS"/>
</dbReference>
<feature type="domain" description="Major facilitator superfamily (MFS) profile" evidence="9">
    <location>
        <begin position="44"/>
        <end position="501"/>
    </location>
</feature>
<dbReference type="OrthoDB" id="2985014at2759"/>
<dbReference type="InterPro" id="IPR036259">
    <property type="entry name" value="MFS_trans_sf"/>
</dbReference>
<dbReference type="InterPro" id="IPR020846">
    <property type="entry name" value="MFS_dom"/>
</dbReference>
<dbReference type="CDD" id="cd17318">
    <property type="entry name" value="MFS_SLC17"/>
    <property type="match status" value="1"/>
</dbReference>
<dbReference type="PANTHER" id="PTHR11662">
    <property type="entry name" value="SOLUTE CARRIER FAMILY 17"/>
    <property type="match status" value="1"/>
</dbReference>
<dbReference type="GO" id="GO:0006820">
    <property type="term" value="P:monoatomic anion transport"/>
    <property type="evidence" value="ECO:0007669"/>
    <property type="project" value="TreeGrafter"/>
</dbReference>
<feature type="transmembrane region" description="Helical" evidence="8">
    <location>
        <begin position="178"/>
        <end position="199"/>
    </location>
</feature>
<keyword evidence="3 8" id="KW-0812">Transmembrane</keyword>
<feature type="transmembrane region" description="Helical" evidence="8">
    <location>
        <begin position="155"/>
        <end position="172"/>
    </location>
</feature>
<feature type="transmembrane region" description="Helical" evidence="8">
    <location>
        <begin position="353"/>
        <end position="371"/>
    </location>
</feature>
<evidence type="ECO:0000256" key="3">
    <source>
        <dbReference type="ARBA" id="ARBA00022692"/>
    </source>
</evidence>
<keyword evidence="4" id="KW-0769">Symport</keyword>
<dbReference type="GO" id="GO:0016020">
    <property type="term" value="C:membrane"/>
    <property type="evidence" value="ECO:0007669"/>
    <property type="project" value="UniProtKB-SubCell"/>
</dbReference>
<accession>A0A6L2PFJ7</accession>